<dbReference type="AlphaFoldDB" id="A0A443S2Y6"/>
<feature type="non-terminal residue" evidence="7">
    <location>
        <position position="221"/>
    </location>
</feature>
<dbReference type="OrthoDB" id="2156623at2759"/>
<dbReference type="GO" id="GO:0004691">
    <property type="term" value="F:cAMP-dependent protein kinase activity"/>
    <property type="evidence" value="ECO:0007669"/>
    <property type="project" value="TreeGrafter"/>
</dbReference>
<dbReference type="PANTHER" id="PTHR24353">
    <property type="entry name" value="CYCLIC NUCLEOTIDE-DEPENDENT PROTEIN KINASE"/>
    <property type="match status" value="1"/>
</dbReference>
<dbReference type="VEuPathDB" id="VectorBase:LDEU010151"/>
<dbReference type="EMBL" id="NCKV01010445">
    <property type="protein sequence ID" value="RWS21889.1"/>
    <property type="molecule type" value="Genomic_DNA"/>
</dbReference>
<keyword evidence="3" id="KW-0547">Nucleotide-binding</keyword>
<keyword evidence="2" id="KW-0808">Transferase</keyword>
<reference evidence="7 8" key="1">
    <citation type="journal article" date="2018" name="Gigascience">
        <title>Genomes of trombidid mites reveal novel predicted allergens and laterally-transferred genes associated with secondary metabolism.</title>
        <authorList>
            <person name="Dong X."/>
            <person name="Chaisiri K."/>
            <person name="Xia D."/>
            <person name="Armstrong S.D."/>
            <person name="Fang Y."/>
            <person name="Donnelly M.J."/>
            <person name="Kadowaki T."/>
            <person name="McGarry J.W."/>
            <person name="Darby A.C."/>
            <person name="Makepeace B.L."/>
        </authorList>
    </citation>
    <scope>NUCLEOTIDE SEQUENCE [LARGE SCALE GENOMIC DNA]</scope>
    <source>
        <strain evidence="7">UoL-UT</strain>
    </source>
</reference>
<organism evidence="7 8">
    <name type="scientific">Leptotrombidium deliense</name>
    <dbReference type="NCBI Taxonomy" id="299467"/>
    <lineage>
        <taxon>Eukaryota</taxon>
        <taxon>Metazoa</taxon>
        <taxon>Ecdysozoa</taxon>
        <taxon>Arthropoda</taxon>
        <taxon>Chelicerata</taxon>
        <taxon>Arachnida</taxon>
        <taxon>Acari</taxon>
        <taxon>Acariformes</taxon>
        <taxon>Trombidiformes</taxon>
        <taxon>Prostigmata</taxon>
        <taxon>Anystina</taxon>
        <taxon>Parasitengona</taxon>
        <taxon>Trombiculoidea</taxon>
        <taxon>Trombiculidae</taxon>
        <taxon>Leptotrombidium</taxon>
    </lineage>
</organism>
<evidence type="ECO:0000256" key="4">
    <source>
        <dbReference type="ARBA" id="ARBA00022777"/>
    </source>
</evidence>
<evidence type="ECO:0000259" key="6">
    <source>
        <dbReference type="PROSITE" id="PS50011"/>
    </source>
</evidence>
<evidence type="ECO:0000313" key="8">
    <source>
        <dbReference type="Proteomes" id="UP000288716"/>
    </source>
</evidence>
<dbReference type="SUPFAM" id="SSF56112">
    <property type="entry name" value="Protein kinase-like (PK-like)"/>
    <property type="match status" value="1"/>
</dbReference>
<dbReference type="Proteomes" id="UP000288716">
    <property type="component" value="Unassembled WGS sequence"/>
</dbReference>
<keyword evidence="4 7" id="KW-0418">Kinase</keyword>
<comment type="caution">
    <text evidence="7">The sequence shown here is derived from an EMBL/GenBank/DDBJ whole genome shotgun (WGS) entry which is preliminary data.</text>
</comment>
<protein>
    <submittedName>
        <fullName evidence="7">Serine/Threonine kinase domain protein-like protein</fullName>
    </submittedName>
</protein>
<evidence type="ECO:0000256" key="1">
    <source>
        <dbReference type="ARBA" id="ARBA00022527"/>
    </source>
</evidence>
<dbReference type="Gene3D" id="1.10.510.10">
    <property type="entry name" value="Transferase(Phosphotransferase) domain 1"/>
    <property type="match status" value="1"/>
</dbReference>
<dbReference type="Pfam" id="PF00069">
    <property type="entry name" value="Pkinase"/>
    <property type="match status" value="1"/>
</dbReference>
<sequence length="221" mass="25683">MPQLFTEKSALNDFSPPKSEPDSLENYVIVEKLHTGRWNTAYIAVIKGNFSSKYIIRKYLNINIQKYNLQKDLIDKQRLLISLNYCQYCSVRTKCKLFPETRSIFYDENRNLYFVQEFVTGIELSDVMTHFPNGLPETAVIFISAQVLIAMEYLHRANILVRDIHANGIIVQRNGFIRICSMTFGEVLEIDYSSSKSMKGRVAFFPPEFLVKHIWTKEADC</sequence>
<dbReference type="InterPro" id="IPR000719">
    <property type="entry name" value="Prot_kinase_dom"/>
</dbReference>
<dbReference type="PANTHER" id="PTHR24353:SF37">
    <property type="entry name" value="CAMP-DEPENDENT PROTEIN KINASE CATALYTIC SUBUNIT PRKX"/>
    <property type="match status" value="1"/>
</dbReference>
<evidence type="ECO:0000313" key="7">
    <source>
        <dbReference type="EMBL" id="RWS21889.1"/>
    </source>
</evidence>
<dbReference type="STRING" id="299467.A0A443S2Y6"/>
<dbReference type="Gene3D" id="3.30.200.20">
    <property type="entry name" value="Phosphorylase Kinase, domain 1"/>
    <property type="match status" value="1"/>
</dbReference>
<evidence type="ECO:0000256" key="5">
    <source>
        <dbReference type="ARBA" id="ARBA00022840"/>
    </source>
</evidence>
<keyword evidence="8" id="KW-1185">Reference proteome</keyword>
<keyword evidence="1" id="KW-0723">Serine/threonine-protein kinase</keyword>
<dbReference type="GO" id="GO:0005952">
    <property type="term" value="C:cAMP-dependent protein kinase complex"/>
    <property type="evidence" value="ECO:0007669"/>
    <property type="project" value="TreeGrafter"/>
</dbReference>
<evidence type="ECO:0000256" key="3">
    <source>
        <dbReference type="ARBA" id="ARBA00022741"/>
    </source>
</evidence>
<dbReference type="PROSITE" id="PS50011">
    <property type="entry name" value="PROTEIN_KINASE_DOM"/>
    <property type="match status" value="1"/>
</dbReference>
<gene>
    <name evidence="7" type="ORF">B4U80_14088</name>
</gene>
<dbReference type="InterPro" id="IPR011009">
    <property type="entry name" value="Kinase-like_dom_sf"/>
</dbReference>
<accession>A0A443S2Y6</accession>
<name>A0A443S2Y6_9ACAR</name>
<keyword evidence="5" id="KW-0067">ATP-binding</keyword>
<proteinExistence type="predicted"/>
<evidence type="ECO:0000256" key="2">
    <source>
        <dbReference type="ARBA" id="ARBA00022679"/>
    </source>
</evidence>
<dbReference type="GO" id="GO:0005524">
    <property type="term" value="F:ATP binding"/>
    <property type="evidence" value="ECO:0007669"/>
    <property type="project" value="UniProtKB-KW"/>
</dbReference>
<feature type="domain" description="Protein kinase" evidence="6">
    <location>
        <begin position="27"/>
        <end position="221"/>
    </location>
</feature>
<dbReference type="SMART" id="SM00220">
    <property type="entry name" value="S_TKc"/>
    <property type="match status" value="1"/>
</dbReference>